<dbReference type="GO" id="GO:0005840">
    <property type="term" value="C:ribosome"/>
    <property type="evidence" value="ECO:0007669"/>
    <property type="project" value="UniProtKB-KW"/>
</dbReference>
<evidence type="ECO:0000313" key="5">
    <source>
        <dbReference type="Proteomes" id="UP000017836"/>
    </source>
</evidence>
<dbReference type="GO" id="GO:0008097">
    <property type="term" value="F:5S rRNA binding"/>
    <property type="evidence" value="ECO:0000318"/>
    <property type="project" value="GO_Central"/>
</dbReference>
<evidence type="ECO:0000313" key="4">
    <source>
        <dbReference type="EMBL" id="ERN12819.1"/>
    </source>
</evidence>
<sequence length="103" mass="11457">MYFSLKYITANVVDRNNGRIVASASSVERALKSGFECGRFCNSKAAAIVGEVLAMRAKVEGIPEIYSNIQKELDKGFKNHTKIWSLINALKNHGVKLIDDNRL</sequence>
<dbReference type="GO" id="GO:0006412">
    <property type="term" value="P:translation"/>
    <property type="evidence" value="ECO:0007669"/>
    <property type="project" value="InterPro"/>
</dbReference>
<evidence type="ECO:0000256" key="2">
    <source>
        <dbReference type="ARBA" id="ARBA00022980"/>
    </source>
</evidence>
<protein>
    <submittedName>
        <fullName evidence="4">Uncharacterized protein</fullName>
    </submittedName>
</protein>
<accession>W1PXS9</accession>
<dbReference type="PANTHER" id="PTHR12899">
    <property type="entry name" value="39S RIBOSOMAL PROTEIN L18, MITOCHONDRIAL"/>
    <property type="match status" value="1"/>
</dbReference>
<dbReference type="EMBL" id="KI392602">
    <property type="protein sequence ID" value="ERN12819.1"/>
    <property type="molecule type" value="Genomic_DNA"/>
</dbReference>
<dbReference type="STRING" id="13333.W1PXS9"/>
<dbReference type="Proteomes" id="UP000017836">
    <property type="component" value="Unassembled WGS sequence"/>
</dbReference>
<comment type="similarity">
    <text evidence="1">Belongs to the universal ribosomal protein uL18 family.</text>
</comment>
<dbReference type="InterPro" id="IPR057268">
    <property type="entry name" value="Ribosomal_L18"/>
</dbReference>
<evidence type="ECO:0000256" key="1">
    <source>
        <dbReference type="ARBA" id="ARBA00007116"/>
    </source>
</evidence>
<keyword evidence="2" id="KW-0689">Ribosomal protein</keyword>
<gene>
    <name evidence="4" type="ORF">AMTR_s00180p00024800</name>
</gene>
<keyword evidence="3" id="KW-0687">Ribonucleoprotein</keyword>
<organism evidence="4 5">
    <name type="scientific">Amborella trichopoda</name>
    <dbReference type="NCBI Taxonomy" id="13333"/>
    <lineage>
        <taxon>Eukaryota</taxon>
        <taxon>Viridiplantae</taxon>
        <taxon>Streptophyta</taxon>
        <taxon>Embryophyta</taxon>
        <taxon>Tracheophyta</taxon>
        <taxon>Spermatophyta</taxon>
        <taxon>Magnoliopsida</taxon>
        <taxon>Amborellales</taxon>
        <taxon>Amborellaceae</taxon>
        <taxon>Amborella</taxon>
    </lineage>
</organism>
<dbReference type="SUPFAM" id="SSF53137">
    <property type="entry name" value="Translational machinery components"/>
    <property type="match status" value="1"/>
</dbReference>
<evidence type="ECO:0000256" key="3">
    <source>
        <dbReference type="ARBA" id="ARBA00023274"/>
    </source>
</evidence>
<dbReference type="HOGENOM" id="CLU_160999_0_0_1"/>
<keyword evidence="5" id="KW-1185">Reference proteome</keyword>
<dbReference type="InterPro" id="IPR005484">
    <property type="entry name" value="Ribosomal_uL18_bac/plant/anim"/>
</dbReference>
<dbReference type="Pfam" id="PF00861">
    <property type="entry name" value="Ribosomal_L18p"/>
    <property type="match status" value="1"/>
</dbReference>
<reference evidence="5" key="1">
    <citation type="journal article" date="2013" name="Science">
        <title>The Amborella genome and the evolution of flowering plants.</title>
        <authorList>
            <consortium name="Amborella Genome Project"/>
        </authorList>
    </citation>
    <scope>NUCLEOTIDE SEQUENCE [LARGE SCALE GENOMIC DNA]</scope>
</reference>
<dbReference type="Gene3D" id="3.30.420.100">
    <property type="match status" value="1"/>
</dbReference>
<dbReference type="AlphaFoldDB" id="W1PXS9"/>
<name>W1PXS9_AMBTC</name>
<dbReference type="Gramene" id="ERN12819">
    <property type="protein sequence ID" value="ERN12819"/>
    <property type="gene ID" value="AMTR_s00180p00024800"/>
</dbReference>
<dbReference type="GO" id="GO:0003735">
    <property type="term" value="F:structural constituent of ribosome"/>
    <property type="evidence" value="ECO:0007669"/>
    <property type="project" value="InterPro"/>
</dbReference>
<dbReference type="PANTHER" id="PTHR12899:SF21">
    <property type="entry name" value="OS09G0549700 PROTEIN"/>
    <property type="match status" value="1"/>
</dbReference>
<proteinExistence type="inferred from homology"/>
<dbReference type="OMA" id="FECGRTC"/>
<dbReference type="GO" id="GO:1990904">
    <property type="term" value="C:ribonucleoprotein complex"/>
    <property type="evidence" value="ECO:0007669"/>
    <property type="project" value="UniProtKB-KW"/>
</dbReference>
<dbReference type="eggNOG" id="KOG1870">
    <property type="taxonomic scope" value="Eukaryota"/>
</dbReference>
<dbReference type="CDD" id="cd00432">
    <property type="entry name" value="Ribosomal_L18_L5e"/>
    <property type="match status" value="1"/>
</dbReference>